<accession>A0ABR9Y646</accession>
<evidence type="ECO:0000313" key="3">
    <source>
        <dbReference type="Proteomes" id="UP000623107"/>
    </source>
</evidence>
<keyword evidence="3" id="KW-1185">Reference proteome</keyword>
<reference evidence="3" key="1">
    <citation type="submission" date="2020-04" db="EMBL/GenBank/DDBJ databases">
        <title>Description of novel Gluconacetobacter.</title>
        <authorList>
            <person name="Sombolestani A."/>
        </authorList>
    </citation>
    <scope>NUCLEOTIDE SEQUENCE [LARGE SCALE GENOMIC DNA]</scope>
    <source>
        <strain evidence="3">LMG 31484</strain>
    </source>
</reference>
<organism evidence="2 3">
    <name type="scientific">Gluconobacter vitians</name>
    <dbReference type="NCBI Taxonomy" id="2728102"/>
    <lineage>
        <taxon>Bacteria</taxon>
        <taxon>Pseudomonadati</taxon>
        <taxon>Pseudomonadota</taxon>
        <taxon>Alphaproteobacteria</taxon>
        <taxon>Acetobacterales</taxon>
        <taxon>Acetobacteraceae</taxon>
        <taxon>Gluconobacter</taxon>
    </lineage>
</organism>
<feature type="compositionally biased region" description="Acidic residues" evidence="1">
    <location>
        <begin position="64"/>
        <end position="84"/>
    </location>
</feature>
<comment type="caution">
    <text evidence="2">The sequence shown here is derived from an EMBL/GenBank/DDBJ whole genome shotgun (WGS) entry which is preliminary data.</text>
</comment>
<feature type="compositionally biased region" description="Basic and acidic residues" evidence="1">
    <location>
        <begin position="85"/>
        <end position="97"/>
    </location>
</feature>
<gene>
    <name evidence="2" type="ORF">HKD24_09315</name>
</gene>
<sequence>MTARATAPASPFAHLNRMRAEDDDDKNNTPAEGNDDGDGGDGEPDGDDDTAKKGKKGKRGSDDGGGDDDDCCGDDDTDAEDEKDEEKASARARERGRCAAIFSSPLAARNPAAAAEIAFNTNLTRSAALRMLSTVAAATPDTSKGGRPRPGSNLRERMAGSPPPRIGADGQPGETRPGARLVAASRRNRGMN</sequence>
<protein>
    <submittedName>
        <fullName evidence="2">Uncharacterized protein</fullName>
    </submittedName>
</protein>
<evidence type="ECO:0000313" key="2">
    <source>
        <dbReference type="EMBL" id="MBF0859412.1"/>
    </source>
</evidence>
<evidence type="ECO:0000256" key="1">
    <source>
        <dbReference type="SAM" id="MobiDB-lite"/>
    </source>
</evidence>
<feature type="compositionally biased region" description="Acidic residues" evidence="1">
    <location>
        <begin position="33"/>
        <end position="48"/>
    </location>
</feature>
<dbReference type="EMBL" id="JABCQG010000010">
    <property type="protein sequence ID" value="MBF0859412.1"/>
    <property type="molecule type" value="Genomic_DNA"/>
</dbReference>
<dbReference type="RefSeq" id="WP_194260041.1">
    <property type="nucleotide sequence ID" value="NZ_JABCQG010000010.1"/>
</dbReference>
<dbReference type="Proteomes" id="UP000623107">
    <property type="component" value="Unassembled WGS sequence"/>
</dbReference>
<feature type="region of interest" description="Disordered" evidence="1">
    <location>
        <begin position="1"/>
        <end position="97"/>
    </location>
</feature>
<name>A0ABR9Y646_9PROT</name>
<feature type="region of interest" description="Disordered" evidence="1">
    <location>
        <begin position="138"/>
        <end position="192"/>
    </location>
</feature>
<proteinExistence type="predicted"/>
<reference evidence="2 3" key="2">
    <citation type="submission" date="2020-11" db="EMBL/GenBank/DDBJ databases">
        <title>Description of novel Gluconobacter species.</title>
        <authorList>
            <person name="Cleenwerck I."/>
            <person name="Cnockaert M."/>
            <person name="Borremans W."/>
            <person name="Wieme A.D."/>
            <person name="De Vuyst L."/>
            <person name="Vandamme P."/>
        </authorList>
    </citation>
    <scope>NUCLEOTIDE SEQUENCE [LARGE SCALE GENOMIC DNA]</scope>
    <source>
        <strain evidence="2 3">LMG 31484</strain>
    </source>
</reference>